<dbReference type="InterPro" id="IPR019808">
    <property type="entry name" value="Histidine_triad_CS"/>
</dbReference>
<dbReference type="InterPro" id="IPR001310">
    <property type="entry name" value="Histidine_triad_HIT"/>
</dbReference>
<evidence type="ECO:0000313" key="6">
    <source>
        <dbReference type="Proteomes" id="UP000176965"/>
    </source>
</evidence>
<gene>
    <name evidence="5" type="ORF">A2541_02590</name>
</gene>
<evidence type="ECO:0000256" key="1">
    <source>
        <dbReference type="PIRSR" id="PIRSR601310-1"/>
    </source>
</evidence>
<evidence type="ECO:0000256" key="2">
    <source>
        <dbReference type="PIRSR" id="PIRSR601310-3"/>
    </source>
</evidence>
<proteinExistence type="predicted"/>
<organism evidence="5 6">
    <name type="scientific">Candidatus Taylorbacteria bacterium RIFOXYD2_FULL_36_9</name>
    <dbReference type="NCBI Taxonomy" id="1802338"/>
    <lineage>
        <taxon>Bacteria</taxon>
        <taxon>Candidatus Tayloriibacteriota</taxon>
    </lineage>
</organism>
<dbReference type="Gene3D" id="3.30.428.10">
    <property type="entry name" value="HIT-like"/>
    <property type="match status" value="1"/>
</dbReference>
<feature type="active site" description="Tele-AMP-histidine intermediate" evidence="1">
    <location>
        <position position="100"/>
    </location>
</feature>
<evidence type="ECO:0000256" key="3">
    <source>
        <dbReference type="PROSITE-ProRule" id="PRU00464"/>
    </source>
</evidence>
<dbReference type="PROSITE" id="PS51084">
    <property type="entry name" value="HIT_2"/>
    <property type="match status" value="1"/>
</dbReference>
<dbReference type="InterPro" id="IPR036265">
    <property type="entry name" value="HIT-like_sf"/>
</dbReference>
<evidence type="ECO:0000313" key="5">
    <source>
        <dbReference type="EMBL" id="OHA46861.1"/>
    </source>
</evidence>
<dbReference type="SUPFAM" id="SSF54197">
    <property type="entry name" value="HIT-like"/>
    <property type="match status" value="1"/>
</dbReference>
<dbReference type="Proteomes" id="UP000176965">
    <property type="component" value="Unassembled WGS sequence"/>
</dbReference>
<reference evidence="5 6" key="1">
    <citation type="journal article" date="2016" name="Nat. Commun.">
        <title>Thousands of microbial genomes shed light on interconnected biogeochemical processes in an aquifer system.</title>
        <authorList>
            <person name="Anantharaman K."/>
            <person name="Brown C.T."/>
            <person name="Hug L.A."/>
            <person name="Sharon I."/>
            <person name="Castelle C.J."/>
            <person name="Probst A.J."/>
            <person name="Thomas B.C."/>
            <person name="Singh A."/>
            <person name="Wilkins M.J."/>
            <person name="Karaoz U."/>
            <person name="Brodie E.L."/>
            <person name="Williams K.H."/>
            <person name="Hubbard S.S."/>
            <person name="Banfield J.F."/>
        </authorList>
    </citation>
    <scope>NUCLEOTIDE SEQUENCE [LARGE SCALE GENOMIC DNA]</scope>
</reference>
<dbReference type="PANTHER" id="PTHR23089">
    <property type="entry name" value="HISTIDINE TRIAD HIT PROTEIN"/>
    <property type="match status" value="1"/>
</dbReference>
<dbReference type="AlphaFoldDB" id="A0A1G2PGW7"/>
<name>A0A1G2PGW7_9BACT</name>
<dbReference type="STRING" id="1802338.A2541_02590"/>
<feature type="short sequence motif" description="Histidine triad motif" evidence="2 3">
    <location>
        <begin position="98"/>
        <end position="102"/>
    </location>
</feature>
<dbReference type="Pfam" id="PF11969">
    <property type="entry name" value="DcpS_C"/>
    <property type="match status" value="1"/>
</dbReference>
<evidence type="ECO:0000259" key="4">
    <source>
        <dbReference type="PROSITE" id="PS51084"/>
    </source>
</evidence>
<sequence>MKNANCLFCKIVAKEIPAEILFENKKLIILQDIKPSAPFHHLIIPKEHIQSVAHLEEKDRAIIADLFFAARDDAQKAGLKGYKTIFNIGREGGQIIDHLHLHLMGGWKN</sequence>
<dbReference type="PRINTS" id="PR00332">
    <property type="entry name" value="HISTRIAD"/>
</dbReference>
<dbReference type="InterPro" id="IPR011146">
    <property type="entry name" value="HIT-like"/>
</dbReference>
<feature type="domain" description="HIT" evidence="4">
    <location>
        <begin position="7"/>
        <end position="109"/>
    </location>
</feature>
<accession>A0A1G2PGW7</accession>
<protein>
    <submittedName>
        <fullName evidence="5">Histidine triad nucleotide-binding protein</fullName>
    </submittedName>
</protein>
<dbReference type="PROSITE" id="PS00892">
    <property type="entry name" value="HIT_1"/>
    <property type="match status" value="1"/>
</dbReference>
<dbReference type="GO" id="GO:0003824">
    <property type="term" value="F:catalytic activity"/>
    <property type="evidence" value="ECO:0007669"/>
    <property type="project" value="InterPro"/>
</dbReference>
<dbReference type="EMBL" id="MHSQ01000026">
    <property type="protein sequence ID" value="OHA46861.1"/>
    <property type="molecule type" value="Genomic_DNA"/>
</dbReference>
<comment type="caution">
    <text evidence="5">The sequence shown here is derived from an EMBL/GenBank/DDBJ whole genome shotgun (WGS) entry which is preliminary data.</text>
</comment>